<dbReference type="EMBL" id="MVGJ01000093">
    <property type="protein sequence ID" value="OOL80068.1"/>
    <property type="molecule type" value="Genomic_DNA"/>
</dbReference>
<dbReference type="Pfam" id="PF01610">
    <property type="entry name" value="DDE_Tnp_ISL3"/>
    <property type="match status" value="1"/>
</dbReference>
<dbReference type="RefSeq" id="WP_002303667.1">
    <property type="nucleotide sequence ID" value="NZ_AP022341.1"/>
</dbReference>
<dbReference type="Proteomes" id="UP000191171">
    <property type="component" value="Unassembled WGS sequence"/>
</dbReference>
<dbReference type="Proteomes" id="UP000183509">
    <property type="component" value="Unassembled WGS sequence"/>
</dbReference>
<protein>
    <submittedName>
        <fullName evidence="2 3">Transposase</fullName>
        <ecNumber evidence="3">2.7.7.-</ecNumber>
    </submittedName>
</protein>
<keyword evidence="3" id="KW-0808">Transferase</keyword>
<dbReference type="AlphaFoldDB" id="A0A132Z2Z7"/>
<reference evidence="3 4" key="1">
    <citation type="submission" date="2016-04" db="EMBL/GenBank/DDBJ databases">
        <authorList>
            <person name="Millard A."/>
        </authorList>
    </citation>
    <scope>NUCLEOTIDE SEQUENCE [LARGE SCALE GENOMIC DNA]</scope>
    <source>
        <strain evidence="3">Isolate 22</strain>
    </source>
</reference>
<dbReference type="EMBL" id="FKLM01000212">
    <property type="protein sequence ID" value="SAM54954.1"/>
    <property type="molecule type" value="Genomic_DNA"/>
</dbReference>
<reference evidence="2 5" key="2">
    <citation type="submission" date="2017-02" db="EMBL/GenBank/DDBJ databases">
        <title>Clonality and virulence of isolates of VRE in Hematopoietic Stem Cell Transplanted (HSCT) patients.</title>
        <authorList>
            <person name="Marchi A.P."/>
            <person name="Martins R.C."/>
            <person name="Marie S.K."/>
            <person name="Levin A.S."/>
            <person name="Costa S.F."/>
        </authorList>
    </citation>
    <scope>NUCLEOTIDE SEQUENCE [LARGE SCALE GENOMIC DNA]</scope>
    <source>
        <strain evidence="2 5">LIM1759</strain>
    </source>
</reference>
<sequence>MSYSEFTKELLDILDLNLTFHEDAFRKERINDETCFVFDGTLTYQPEECFHCHYQNKQTIIKWGWKKVSILLNDVSNYKTIVRINKQRFKCKHCGKTFLAEDSVSDRRCSIARRVKQAILELLSEPISMSLIARMKHISPTTVIRILRSLRPKTVSLNQPLPEVVCFDEFKSVKNVSGAMSFVMMDGKTHQLIDIVENRQLNPLRDYFLRYPRKVREQVRLVVSDFYTPYRTLVKECFPNARIVADRFHISQHIGRAFTNHRIQVMKTFKKGDRRSKHLKKYWRLLQKNAWELNGQHRYWRPSFRDHLTEAEIVDRLLYYDDSLKRGYEVYQVFLSAIRRQDVPEFVALLKEDYKELPEHYQPVFTTFKKYRTEIKRALRVPYSNGPIECLNNHIKVLKRIAYGFRNFQNYRERIFLYRGKYFKKTKNTTQLTKARTTTRLDKIAV</sequence>
<organism evidence="2 5">
    <name type="scientific">Enterococcus faecium</name>
    <name type="common">Streptococcus faecium</name>
    <dbReference type="NCBI Taxonomy" id="1352"/>
    <lineage>
        <taxon>Bacteria</taxon>
        <taxon>Bacillati</taxon>
        <taxon>Bacillota</taxon>
        <taxon>Bacilli</taxon>
        <taxon>Lactobacillales</taxon>
        <taxon>Enterococcaceae</taxon>
        <taxon>Enterococcus</taxon>
    </lineage>
</organism>
<feature type="domain" description="Transposase IS204/IS1001/IS1096/IS1165 DDE" evidence="1">
    <location>
        <begin position="165"/>
        <end position="415"/>
    </location>
</feature>
<comment type="caution">
    <text evidence="2">The sequence shown here is derived from an EMBL/GenBank/DDBJ whole genome shotgun (WGS) entry which is preliminary data.</text>
</comment>
<name>A0A132Z2Z7_ENTFC</name>
<dbReference type="PANTHER" id="PTHR33498:SF1">
    <property type="entry name" value="TRANSPOSASE FOR INSERTION SEQUENCE ELEMENT IS1557"/>
    <property type="match status" value="1"/>
</dbReference>
<dbReference type="PANTHER" id="PTHR33498">
    <property type="entry name" value="TRANSPOSASE FOR INSERTION SEQUENCE ELEMENT IS1557"/>
    <property type="match status" value="1"/>
</dbReference>
<dbReference type="NCBIfam" id="NF033550">
    <property type="entry name" value="transpos_ISL3"/>
    <property type="match status" value="1"/>
</dbReference>
<evidence type="ECO:0000259" key="1">
    <source>
        <dbReference type="Pfam" id="PF01610"/>
    </source>
</evidence>
<evidence type="ECO:0000313" key="4">
    <source>
        <dbReference type="Proteomes" id="UP000183509"/>
    </source>
</evidence>
<evidence type="ECO:0000313" key="3">
    <source>
        <dbReference type="EMBL" id="SAM54954.1"/>
    </source>
</evidence>
<dbReference type="InterPro" id="IPR002560">
    <property type="entry name" value="Transposase_DDE"/>
</dbReference>
<accession>A0A132Z2Z7</accession>
<dbReference type="InterPro" id="IPR047951">
    <property type="entry name" value="Transpos_ISL3"/>
</dbReference>
<evidence type="ECO:0000313" key="2">
    <source>
        <dbReference type="EMBL" id="OOL80068.1"/>
    </source>
</evidence>
<gene>
    <name evidence="2" type="ORF">B1P95_13085</name>
    <name evidence="3" type="ORF">DTPHA_603265</name>
</gene>
<dbReference type="EC" id="2.7.7.-" evidence="3"/>
<evidence type="ECO:0000313" key="5">
    <source>
        <dbReference type="Proteomes" id="UP000191171"/>
    </source>
</evidence>
<dbReference type="GO" id="GO:0016779">
    <property type="term" value="F:nucleotidyltransferase activity"/>
    <property type="evidence" value="ECO:0007669"/>
    <property type="project" value="UniProtKB-KW"/>
</dbReference>
<proteinExistence type="predicted"/>
<keyword evidence="3" id="KW-0548">Nucleotidyltransferase</keyword>